<dbReference type="InterPro" id="IPR012910">
    <property type="entry name" value="Plug_dom"/>
</dbReference>
<evidence type="ECO:0000256" key="4">
    <source>
        <dbReference type="ARBA" id="ARBA00022692"/>
    </source>
</evidence>
<evidence type="ECO:0000256" key="12">
    <source>
        <dbReference type="SAM" id="SignalP"/>
    </source>
</evidence>
<dbReference type="OrthoDB" id="1109239at2"/>
<evidence type="ECO:0000259" key="13">
    <source>
        <dbReference type="Pfam" id="PF00593"/>
    </source>
</evidence>
<dbReference type="Pfam" id="PF00593">
    <property type="entry name" value="TonB_dep_Rec_b-barrel"/>
    <property type="match status" value="1"/>
</dbReference>
<evidence type="ECO:0000256" key="9">
    <source>
        <dbReference type="ARBA" id="ARBA00023237"/>
    </source>
</evidence>
<evidence type="ECO:0000256" key="1">
    <source>
        <dbReference type="ARBA" id="ARBA00004571"/>
    </source>
</evidence>
<evidence type="ECO:0000256" key="7">
    <source>
        <dbReference type="ARBA" id="ARBA00023136"/>
    </source>
</evidence>
<dbReference type="Pfam" id="PF13715">
    <property type="entry name" value="CarbopepD_reg_2"/>
    <property type="match status" value="1"/>
</dbReference>
<reference evidence="15 16" key="1">
    <citation type="submission" date="2019-03" db="EMBL/GenBank/DDBJ databases">
        <title>Muricauda SCR12 sp.nov, a marine bacterium isolated from Pacific Ocean:the Okinawa trough.</title>
        <authorList>
            <person name="Liu L."/>
        </authorList>
    </citation>
    <scope>NUCLEOTIDE SEQUENCE [LARGE SCALE GENOMIC DNA]</scope>
    <source>
        <strain evidence="15 16">SCR12</strain>
    </source>
</reference>
<gene>
    <name evidence="15" type="ORF">EZV76_01120</name>
</gene>
<evidence type="ECO:0000313" key="16">
    <source>
        <dbReference type="Proteomes" id="UP000310406"/>
    </source>
</evidence>
<keyword evidence="3 10" id="KW-1134">Transmembrane beta strand</keyword>
<evidence type="ECO:0000313" key="15">
    <source>
        <dbReference type="EMBL" id="THV60965.1"/>
    </source>
</evidence>
<dbReference type="GO" id="GO:0009279">
    <property type="term" value="C:cell outer membrane"/>
    <property type="evidence" value="ECO:0007669"/>
    <property type="project" value="UniProtKB-SubCell"/>
</dbReference>
<dbReference type="GO" id="GO:0044718">
    <property type="term" value="P:siderophore transmembrane transport"/>
    <property type="evidence" value="ECO:0007669"/>
    <property type="project" value="TreeGrafter"/>
</dbReference>
<dbReference type="InterPro" id="IPR036942">
    <property type="entry name" value="Beta-barrel_TonB_sf"/>
</dbReference>
<comment type="caution">
    <text evidence="15">The sequence shown here is derived from an EMBL/GenBank/DDBJ whole genome shotgun (WGS) entry which is preliminary data.</text>
</comment>
<evidence type="ECO:0000256" key="6">
    <source>
        <dbReference type="ARBA" id="ARBA00023077"/>
    </source>
</evidence>
<dbReference type="Gene3D" id="2.170.130.10">
    <property type="entry name" value="TonB-dependent receptor, plug domain"/>
    <property type="match status" value="1"/>
</dbReference>
<organism evidence="15 16">
    <name type="scientific">Flagellimonas alvinocaridis</name>
    <dbReference type="NCBI Taxonomy" id="2530200"/>
    <lineage>
        <taxon>Bacteria</taxon>
        <taxon>Pseudomonadati</taxon>
        <taxon>Bacteroidota</taxon>
        <taxon>Flavobacteriia</taxon>
        <taxon>Flavobacteriales</taxon>
        <taxon>Flavobacteriaceae</taxon>
        <taxon>Flagellimonas</taxon>
    </lineage>
</organism>
<accession>A0A4S8RUQ4</accession>
<feature type="domain" description="TonB-dependent receptor plug" evidence="14">
    <location>
        <begin position="121"/>
        <end position="228"/>
    </location>
</feature>
<feature type="signal peptide" evidence="12">
    <location>
        <begin position="1"/>
        <end position="19"/>
    </location>
</feature>
<feature type="domain" description="TonB-dependent receptor-like beta-barrel" evidence="13">
    <location>
        <begin position="335"/>
        <end position="683"/>
    </location>
</feature>
<keyword evidence="4 10" id="KW-0812">Transmembrane</keyword>
<dbReference type="SUPFAM" id="SSF49464">
    <property type="entry name" value="Carboxypeptidase regulatory domain-like"/>
    <property type="match status" value="1"/>
</dbReference>
<feature type="chain" id="PRO_5020637922" evidence="12">
    <location>
        <begin position="20"/>
        <end position="725"/>
    </location>
</feature>
<dbReference type="AlphaFoldDB" id="A0A4S8RUQ4"/>
<dbReference type="EMBL" id="SNTZ01000001">
    <property type="protein sequence ID" value="THV60965.1"/>
    <property type="molecule type" value="Genomic_DNA"/>
</dbReference>
<dbReference type="InterPro" id="IPR039426">
    <property type="entry name" value="TonB-dep_rcpt-like"/>
</dbReference>
<dbReference type="InterPro" id="IPR008969">
    <property type="entry name" value="CarboxyPept-like_regulatory"/>
</dbReference>
<keyword evidence="5 12" id="KW-0732">Signal</keyword>
<evidence type="ECO:0000256" key="5">
    <source>
        <dbReference type="ARBA" id="ARBA00022729"/>
    </source>
</evidence>
<dbReference type="PANTHER" id="PTHR30069:SF29">
    <property type="entry name" value="HEMOGLOBIN AND HEMOGLOBIN-HAPTOGLOBIN-BINDING PROTEIN 1-RELATED"/>
    <property type="match status" value="1"/>
</dbReference>
<keyword evidence="9 10" id="KW-0998">Cell outer membrane</keyword>
<proteinExistence type="inferred from homology"/>
<dbReference type="Pfam" id="PF07715">
    <property type="entry name" value="Plug"/>
    <property type="match status" value="1"/>
</dbReference>
<protein>
    <submittedName>
        <fullName evidence="15">TonB-dependent receptor</fullName>
    </submittedName>
</protein>
<dbReference type="InterPro" id="IPR000531">
    <property type="entry name" value="Beta-barrel_TonB"/>
</dbReference>
<dbReference type="SUPFAM" id="SSF56935">
    <property type="entry name" value="Porins"/>
    <property type="match status" value="1"/>
</dbReference>
<keyword evidence="6 11" id="KW-0798">TonB box</keyword>
<dbReference type="PROSITE" id="PS52016">
    <property type="entry name" value="TONB_DEPENDENT_REC_3"/>
    <property type="match status" value="1"/>
</dbReference>
<keyword evidence="2 10" id="KW-0813">Transport</keyword>
<comment type="similarity">
    <text evidence="10 11">Belongs to the TonB-dependent receptor family.</text>
</comment>
<dbReference type="Proteomes" id="UP000310406">
    <property type="component" value="Unassembled WGS sequence"/>
</dbReference>
<dbReference type="Gene3D" id="2.40.170.20">
    <property type="entry name" value="TonB-dependent receptor, beta-barrel domain"/>
    <property type="match status" value="1"/>
</dbReference>
<dbReference type="PANTHER" id="PTHR30069">
    <property type="entry name" value="TONB-DEPENDENT OUTER MEMBRANE RECEPTOR"/>
    <property type="match status" value="1"/>
</dbReference>
<evidence type="ECO:0000256" key="2">
    <source>
        <dbReference type="ARBA" id="ARBA00022448"/>
    </source>
</evidence>
<evidence type="ECO:0000259" key="14">
    <source>
        <dbReference type="Pfam" id="PF07715"/>
    </source>
</evidence>
<evidence type="ECO:0000256" key="3">
    <source>
        <dbReference type="ARBA" id="ARBA00022452"/>
    </source>
</evidence>
<evidence type="ECO:0000256" key="8">
    <source>
        <dbReference type="ARBA" id="ARBA00023170"/>
    </source>
</evidence>
<dbReference type="GO" id="GO:0015344">
    <property type="term" value="F:siderophore uptake transmembrane transporter activity"/>
    <property type="evidence" value="ECO:0007669"/>
    <property type="project" value="TreeGrafter"/>
</dbReference>
<sequence length="725" mass="81020">MKTRLLLLLSLFGTVSVLAQNTLDIVVKDSISAEPLIGVTALLKPIDKGAISNETGKIYIDDIPDGTFELQLSYLGYTSVNRNLTFPLDEAVLGGTIFLTPHTEEMEEITLVSTRSSRTIADIPTRVEVIAGEELSEKGNMKPGDIRMLLNESTGIRTQQTSATSYNSSIRIQGLDGKYTQLLRDGFPLYSGFASGLSLMQIAPLDLKQVEVIKGSSSTLYGGGAIAGLVNLISKSPEDVPELSFMVNGTSALGLDLSGFYSQKFKTLGTTVFASYNLGTPYDPADIGLTAIPEFDRFTLNPKLYWYLNDQTELLIGLNAIWEDRLGGNMDHVKGKTVQDPYFESNETERFSTQLGFKHAFDAQNRLELKNSFSFYDRTIQIPDFTFSGYQRSSFSEINFSNASEGGLEWVLGANLWTEYFNDVRNDQDGALDQSYEIFGLFAQNVWPINDILSLETGFRADFHSDYGAMALPRISILYEPNEALTFRLGGGMGYKTPTVFTEDAERLQFRNVLPIDVDETDLEHSIGGNFDINYKWIPFPGVTMSVNTLLFYTKINDPMMLTPNGNGFYLFEQSNGYVDTKGTEINLKVKYGDLKLFTGYTHANVKQHEDGMKSDFPLVAKHRLNNVLMYEKEENFWIGLEAYYYSPQELSSGTTSESYWVLGLMSEKKLGENFSIFLNFENFLDTRQSRFGAIYSGDLSNPQFLDIYAPVDGFVANGGFKLRL</sequence>
<keyword evidence="16" id="KW-1185">Reference proteome</keyword>
<name>A0A4S8RUQ4_9FLAO</name>
<dbReference type="InterPro" id="IPR037066">
    <property type="entry name" value="Plug_dom_sf"/>
</dbReference>
<dbReference type="RefSeq" id="WP_136564757.1">
    <property type="nucleotide sequence ID" value="NZ_SNTZ01000001.1"/>
</dbReference>
<keyword evidence="7 10" id="KW-0472">Membrane</keyword>
<comment type="subcellular location">
    <subcellularLocation>
        <location evidence="1 10">Cell outer membrane</location>
        <topology evidence="1 10">Multi-pass membrane protein</topology>
    </subcellularLocation>
</comment>
<keyword evidence="8 15" id="KW-0675">Receptor</keyword>
<evidence type="ECO:0000256" key="11">
    <source>
        <dbReference type="RuleBase" id="RU003357"/>
    </source>
</evidence>
<evidence type="ECO:0000256" key="10">
    <source>
        <dbReference type="PROSITE-ProRule" id="PRU01360"/>
    </source>
</evidence>